<accession>Q8QUQ1</accession>
<dbReference type="EMBL" id="AF371960">
    <property type="protein sequence ID" value="AAL98783.1"/>
    <property type="molecule type" value="Genomic_DNA"/>
</dbReference>
<organismHost>
    <name type="scientific">Siniperca chuatsi</name>
    <name type="common">Mandarin fish</name>
    <dbReference type="NCBI Taxonomy" id="119488"/>
</organismHost>
<dbReference type="RefSeq" id="NP_612281.1">
    <property type="nucleotide sequence ID" value="NC_003494.1"/>
</dbReference>
<dbReference type="KEGG" id="vg:935376"/>
<dbReference type="GeneID" id="935376"/>
<organismHost>
    <name type="scientific">Synchiropus splendidus</name>
    <name type="common">Mandarinfish</name>
    <name type="synonym">Callionymus splendidus</name>
    <dbReference type="NCBI Taxonomy" id="270530"/>
</organismHost>
<protein>
    <submittedName>
        <fullName evidence="1">ORF059R</fullName>
    </submittedName>
</protein>
<sequence>MVTSQLCCTFVKQHGCLHCMRGELHHGQLMWLIDINIAVHAKQGIDCGL</sequence>
<proteinExistence type="predicted"/>
<name>Q8QUQ1_ISKNN</name>
<reference evidence="1 2" key="1">
    <citation type="journal article" date="2001" name="Virology">
        <title>Complete genome analysis of the mandarin fish infectious spleen and kidney necrosis iridovirus.</title>
        <authorList>
            <person name="He J.G."/>
            <person name="Deng M."/>
            <person name="Weng S.P."/>
            <person name="Li Z."/>
            <person name="Zhou S.Y."/>
            <person name="Long Q.X."/>
            <person name="Wang X.Z."/>
            <person name="Chan S.M."/>
        </authorList>
    </citation>
    <scope>NUCLEOTIDE SEQUENCE [LARGE SCALE GENOMIC DNA]</scope>
    <source>
        <strain evidence="2">Isolate Mandarin fish/China/Nanhai/1998</strain>
    </source>
</reference>
<keyword evidence="2" id="KW-1185">Reference proteome</keyword>
<organism evidence="1 2">
    <name type="scientific">Infectious spleen and kidney necrosis virus (isolate Mandarin fish/China/Nanhai/1998)</name>
    <name type="common">ISKNV</name>
    <dbReference type="NCBI Taxonomy" id="654923"/>
    <lineage>
        <taxon>Viruses</taxon>
        <taxon>Varidnaviria</taxon>
        <taxon>Bamfordvirae</taxon>
        <taxon>Nucleocytoviricota</taxon>
        <taxon>Megaviricetes</taxon>
        <taxon>Pimascovirales</taxon>
        <taxon>Pimascovirales incertae sedis</taxon>
        <taxon>Iridoviridae</taxon>
        <taxon>Alphairidovirinae</taxon>
        <taxon>Megalocytivirus</taxon>
        <taxon>Megalocytivirus pagrus1</taxon>
        <taxon>Infectious spleen and kidney necrosis virus</taxon>
    </lineage>
</organism>
<evidence type="ECO:0000313" key="1">
    <source>
        <dbReference type="EMBL" id="AAL98783.1"/>
    </source>
</evidence>
<evidence type="ECO:0000313" key="2">
    <source>
        <dbReference type="Proteomes" id="UP000008773"/>
    </source>
</evidence>
<dbReference type="Proteomes" id="UP000008773">
    <property type="component" value="Segment"/>
</dbReference>